<dbReference type="SUPFAM" id="SSF52540">
    <property type="entry name" value="P-loop containing nucleoside triphosphate hydrolases"/>
    <property type="match status" value="1"/>
</dbReference>
<dbReference type="SUPFAM" id="SSF50978">
    <property type="entry name" value="WD40 repeat-like"/>
    <property type="match status" value="2"/>
</dbReference>
<feature type="repeat" description="WD" evidence="3">
    <location>
        <begin position="922"/>
        <end position="963"/>
    </location>
</feature>
<dbReference type="PRINTS" id="PR00320">
    <property type="entry name" value="GPROTEINBRPT"/>
</dbReference>
<dbReference type="Gene3D" id="2.130.10.10">
    <property type="entry name" value="YVTN repeat-like/Quinoprotein amine dehydrogenase"/>
    <property type="match status" value="7"/>
</dbReference>
<dbReference type="PANTHER" id="PTHR44156">
    <property type="entry name" value="SUPERNUMERARY LIMBS, ISOFORM B-RELATED"/>
    <property type="match status" value="1"/>
</dbReference>
<keyword evidence="6" id="KW-1185">Reference proteome</keyword>
<dbReference type="InterPro" id="IPR027417">
    <property type="entry name" value="P-loop_NTPase"/>
</dbReference>
<dbReference type="InterPro" id="IPR001680">
    <property type="entry name" value="WD40_rpt"/>
</dbReference>
<gene>
    <name evidence="5" type="ORF">J3R30DRAFT_3682836</name>
</gene>
<dbReference type="PROSITE" id="PS50837">
    <property type="entry name" value="NACHT"/>
    <property type="match status" value="1"/>
</dbReference>
<dbReference type="PROSITE" id="PS50082">
    <property type="entry name" value="WD_REPEATS_2"/>
    <property type="match status" value="14"/>
</dbReference>
<keyword evidence="1 3" id="KW-0853">WD repeat</keyword>
<feature type="repeat" description="WD" evidence="3">
    <location>
        <begin position="836"/>
        <end position="877"/>
    </location>
</feature>
<dbReference type="InterPro" id="IPR053299">
    <property type="entry name" value="ASTRA_WD_repeat"/>
</dbReference>
<evidence type="ECO:0000256" key="1">
    <source>
        <dbReference type="ARBA" id="ARBA00022574"/>
    </source>
</evidence>
<feature type="domain" description="NACHT" evidence="4">
    <location>
        <begin position="78"/>
        <end position="224"/>
    </location>
</feature>
<dbReference type="Gene3D" id="3.40.50.300">
    <property type="entry name" value="P-loop containing nucleotide triphosphate hydrolases"/>
    <property type="match status" value="1"/>
</dbReference>
<feature type="repeat" description="WD" evidence="3">
    <location>
        <begin position="1094"/>
        <end position="1135"/>
    </location>
</feature>
<dbReference type="PROSITE" id="PS00678">
    <property type="entry name" value="WD_REPEATS_1"/>
    <property type="match status" value="10"/>
</dbReference>
<evidence type="ECO:0000256" key="2">
    <source>
        <dbReference type="ARBA" id="ARBA00022737"/>
    </source>
</evidence>
<organism evidence="5 6">
    <name type="scientific">Lentinula aciculospora</name>
    <dbReference type="NCBI Taxonomy" id="153920"/>
    <lineage>
        <taxon>Eukaryota</taxon>
        <taxon>Fungi</taxon>
        <taxon>Dikarya</taxon>
        <taxon>Basidiomycota</taxon>
        <taxon>Agaricomycotina</taxon>
        <taxon>Agaricomycetes</taxon>
        <taxon>Agaricomycetidae</taxon>
        <taxon>Agaricales</taxon>
        <taxon>Marasmiineae</taxon>
        <taxon>Omphalotaceae</taxon>
        <taxon>Lentinula</taxon>
    </lineage>
</organism>
<dbReference type="Pfam" id="PF24883">
    <property type="entry name" value="NPHP3_N"/>
    <property type="match status" value="1"/>
</dbReference>
<dbReference type="PROSITE" id="PS50294">
    <property type="entry name" value="WD_REPEATS_REGION"/>
    <property type="match status" value="14"/>
</dbReference>
<dbReference type="CDD" id="cd00200">
    <property type="entry name" value="WD40"/>
    <property type="match status" value="3"/>
</dbReference>
<dbReference type="InterPro" id="IPR015943">
    <property type="entry name" value="WD40/YVTN_repeat-like_dom_sf"/>
</dbReference>
<feature type="repeat" description="WD" evidence="3">
    <location>
        <begin position="631"/>
        <end position="665"/>
    </location>
</feature>
<name>A0A9W9DN47_9AGAR</name>
<dbReference type="InterPro" id="IPR056884">
    <property type="entry name" value="NPHP3-like_N"/>
</dbReference>
<protein>
    <submittedName>
        <fullName evidence="5">WD40 repeat-like protein</fullName>
    </submittedName>
</protein>
<feature type="repeat" description="WD" evidence="3">
    <location>
        <begin position="667"/>
        <end position="708"/>
    </location>
</feature>
<feature type="repeat" description="WD" evidence="3">
    <location>
        <begin position="1051"/>
        <end position="1092"/>
    </location>
</feature>
<proteinExistence type="predicted"/>
<feature type="repeat" description="WD" evidence="3">
    <location>
        <begin position="1008"/>
        <end position="1049"/>
    </location>
</feature>
<evidence type="ECO:0000259" key="4">
    <source>
        <dbReference type="PROSITE" id="PS50837"/>
    </source>
</evidence>
<feature type="repeat" description="WD" evidence="3">
    <location>
        <begin position="751"/>
        <end position="792"/>
    </location>
</feature>
<keyword evidence="2" id="KW-0677">Repeat</keyword>
<dbReference type="EMBL" id="JAOTPV010000009">
    <property type="protein sequence ID" value="KAJ4478358.1"/>
    <property type="molecule type" value="Genomic_DNA"/>
</dbReference>
<dbReference type="Pfam" id="PF00400">
    <property type="entry name" value="WD40"/>
    <property type="match status" value="14"/>
</dbReference>
<feature type="repeat" description="WD" evidence="3">
    <location>
        <begin position="965"/>
        <end position="1006"/>
    </location>
</feature>
<accession>A0A9W9DN47</accession>
<dbReference type="SMART" id="SM00320">
    <property type="entry name" value="WD40"/>
    <property type="match status" value="14"/>
</dbReference>
<comment type="caution">
    <text evidence="5">The sequence shown here is derived from an EMBL/GenBank/DDBJ whole genome shotgun (WGS) entry which is preliminary data.</text>
</comment>
<feature type="repeat" description="WD" evidence="3">
    <location>
        <begin position="582"/>
        <end position="623"/>
    </location>
</feature>
<dbReference type="InterPro" id="IPR007111">
    <property type="entry name" value="NACHT_NTPase"/>
</dbReference>
<dbReference type="InterPro" id="IPR020472">
    <property type="entry name" value="WD40_PAC1"/>
</dbReference>
<feature type="repeat" description="WD" evidence="3">
    <location>
        <begin position="709"/>
        <end position="750"/>
    </location>
</feature>
<evidence type="ECO:0000313" key="5">
    <source>
        <dbReference type="EMBL" id="KAJ4478358.1"/>
    </source>
</evidence>
<feature type="repeat" description="WD" evidence="3">
    <location>
        <begin position="879"/>
        <end position="920"/>
    </location>
</feature>
<reference evidence="5" key="1">
    <citation type="submission" date="2022-08" db="EMBL/GenBank/DDBJ databases">
        <title>A Global Phylogenomic Analysis of the Shiitake Genus Lentinula.</title>
        <authorList>
            <consortium name="DOE Joint Genome Institute"/>
            <person name="Sierra-Patev S."/>
            <person name="Min B."/>
            <person name="Naranjo-Ortiz M."/>
            <person name="Looney B."/>
            <person name="Konkel Z."/>
            <person name="Slot J.C."/>
            <person name="Sakamoto Y."/>
            <person name="Steenwyk J.L."/>
            <person name="Rokas A."/>
            <person name="Carro J."/>
            <person name="Camarero S."/>
            <person name="Ferreira P."/>
            <person name="Molpeceres G."/>
            <person name="Ruiz-Duenas F.J."/>
            <person name="Serrano A."/>
            <person name="Henrissat B."/>
            <person name="Drula E."/>
            <person name="Hughes K.W."/>
            <person name="Mata J.L."/>
            <person name="Ishikawa N.K."/>
            <person name="Vargas-Isla R."/>
            <person name="Ushijima S."/>
            <person name="Smith C.A."/>
            <person name="Ahrendt S."/>
            <person name="Andreopoulos W."/>
            <person name="He G."/>
            <person name="Labutti K."/>
            <person name="Lipzen A."/>
            <person name="Ng V."/>
            <person name="Riley R."/>
            <person name="Sandor L."/>
            <person name="Barry K."/>
            <person name="Martinez A.T."/>
            <person name="Xiao Y."/>
            <person name="Gibbons J.G."/>
            <person name="Terashima K."/>
            <person name="Grigoriev I.V."/>
            <person name="Hibbett D.S."/>
        </authorList>
    </citation>
    <scope>NUCLEOTIDE SEQUENCE</scope>
    <source>
        <strain evidence="5">JLM2183</strain>
    </source>
</reference>
<dbReference type="InterPro" id="IPR019775">
    <property type="entry name" value="WD40_repeat_CS"/>
</dbReference>
<evidence type="ECO:0000313" key="6">
    <source>
        <dbReference type="Proteomes" id="UP001150266"/>
    </source>
</evidence>
<dbReference type="Proteomes" id="UP001150266">
    <property type="component" value="Unassembled WGS sequence"/>
</dbReference>
<dbReference type="OrthoDB" id="163438at2759"/>
<sequence>MMQQPGIYGDFAYAHHFTMVNPKFIYNSEDIQMKLQEKLKPVQGAWLDTNKVCMEGTRVSIIKEISNWINTIDSGTPRVYFLCGEAGTGKSTISHTIGKEFLEYLGAFFCFSRTFATERTPSNALRTIAYDLGIKFPDIEQGLLKVVDNPHILSTTNLHDLWKALIVGPAKQFKNPFKPVIIIIDALDECGSQEQNEPREKLLSLLMNNSQDLPKNFHIFVTTRLESDVITYIERFPTSIQVQYMNRISNTNEDIYKYVCNQMMNTGSRRGMLKEGQCKILADKAEGFFQWAHTVYDLFDPNDEDAMTAYGVVMSELLAAFEPLSQASLKRLQLASNDMDNDDESSVDYVIPFLGSLLTGVDKSELIVKPVHASVRDFLLDEGRSKHFVVNIKEGHRTLAKGTLNVMIQHLHFNMCKLEDSYLLNVQVKDLQNKILRYISHDLLYACCTWDLHLQRVEQQDWCLSILEKFFYKYSLYWMEVLGLTKNIHVASRVTTTAGNFVKNFQNGREKKELEQFIQEIPLFVQVFGKMITDSTPHLYLSGLPFIPKGSTLHARYTEKFGKLVTFCKGHQSTWPYEQATLQGHTSQVVSVAFSPNGQRLVSGSWDGSVRIWNAESGEPIGSPLLGIKGVNSVAFSPDGKKVASGSADNSVIIWDAETGEAVGQPLQGHTHQVSSIAFSPDGQKIVSGSWDKSLRVWNTETQAAVSMLQGHAKGIKAVAFSPDGDKIVSGSDDCSLRTWNTATGEVVNEFQGHRNQVTSVAFSPDGNMIASGSADNSVIIWNAETGETMGRLQAHTNIVTSVAFSPTGEKLVSGSFDNTLRFWNTTSRKLVGKPLEGHTDGVASVVFSMDGKRVVSGSWDKSVRIWNAEFQEAEEITYPGHSMGVTSVAFSSNGKEIASGSLDNSIRIWNKETGDPVGGPLQGHKNYILSIAFSPDGTRLVSGSSDQSLRIWNTEIREIVGAPLQGHTKGVLSVTFSPDGNRIVSGSLDNSLIIWDARNGDAIGDPLKGHTSAISSVSFSPDGERIASASWDKSIRLWDATSGGAIGEPLYGHGNGVSSVAFSPDGTKFVSGSFDSGLRIWDAETGDKIGDILHGHRGIVTSVVFSPDGTQIASASADNSVRVWNAHTRENMGFPLWGHTRRVNSVAFSPDGKAIVSGSLDKSVRIWDVDGRGLVVDSLKTLGGSPVTHPHTKSSFPFDHCYINSEGWLCSSDLAPMIWIPPEYRSILMFPPMQLLINHDGLCVLDLNNFAHGKSWMKVDTAN</sequence>
<dbReference type="AlphaFoldDB" id="A0A9W9DN47"/>
<feature type="repeat" description="WD" evidence="3">
    <location>
        <begin position="1137"/>
        <end position="1171"/>
    </location>
</feature>
<evidence type="ECO:0000256" key="3">
    <source>
        <dbReference type="PROSITE-ProRule" id="PRU00221"/>
    </source>
</evidence>
<dbReference type="InterPro" id="IPR036322">
    <property type="entry name" value="WD40_repeat_dom_sf"/>
</dbReference>
<feature type="repeat" description="WD" evidence="3">
    <location>
        <begin position="793"/>
        <end position="834"/>
    </location>
</feature>